<keyword evidence="2" id="KW-0472">Membrane</keyword>
<name>A0A6J7K7L7_9ZZZZ</name>
<protein>
    <submittedName>
        <fullName evidence="3">Unannotated protein</fullName>
    </submittedName>
</protein>
<sequence length="233" mass="25564">MKLRPARKGAKRSPLFWLASVMMAAGLVFLGFGAWNYFFADTVDGAAKTNVAKEYGVTKTAKQFLEPKAATHLADVFARVVIPRLGGDWVRLVGEGTRWHPVLNDIGVGHYMGTARPGEVGNFATAAHRGGYGGSYKNIHRLVKGDLVYVQTNAGWYSYEYRQTKIVKPTDTNVIAAVPKELVGSHKGGRYMTLTSCDPIYVNTNRIIVWLEMKDFVPVSAGVPAAVKWLGTK</sequence>
<dbReference type="AlphaFoldDB" id="A0A6J7K7L7"/>
<proteinExistence type="predicted"/>
<reference evidence="3" key="1">
    <citation type="submission" date="2020-05" db="EMBL/GenBank/DDBJ databases">
        <authorList>
            <person name="Chiriac C."/>
            <person name="Salcher M."/>
            <person name="Ghai R."/>
            <person name="Kavagutti S V."/>
        </authorList>
    </citation>
    <scope>NUCLEOTIDE SEQUENCE</scope>
</reference>
<feature type="transmembrane region" description="Helical" evidence="2">
    <location>
        <begin position="15"/>
        <end position="38"/>
    </location>
</feature>
<dbReference type="InterPro" id="IPR053465">
    <property type="entry name" value="Sortase_Class_E"/>
</dbReference>
<dbReference type="GO" id="GO:0016787">
    <property type="term" value="F:hydrolase activity"/>
    <property type="evidence" value="ECO:0007669"/>
    <property type="project" value="UniProtKB-KW"/>
</dbReference>
<keyword evidence="1" id="KW-0378">Hydrolase</keyword>
<evidence type="ECO:0000256" key="1">
    <source>
        <dbReference type="ARBA" id="ARBA00022801"/>
    </source>
</evidence>
<dbReference type="NCBIfam" id="NF033747">
    <property type="entry name" value="class_E_sortase"/>
    <property type="match status" value="1"/>
</dbReference>
<dbReference type="InterPro" id="IPR023365">
    <property type="entry name" value="Sortase_dom-sf"/>
</dbReference>
<dbReference type="Pfam" id="PF04203">
    <property type="entry name" value="Sortase"/>
    <property type="match status" value="1"/>
</dbReference>
<keyword evidence="2" id="KW-1133">Transmembrane helix</keyword>
<accession>A0A6J7K7L7</accession>
<gene>
    <name evidence="3" type="ORF">UFOPK3837_00460</name>
</gene>
<organism evidence="3">
    <name type="scientific">freshwater metagenome</name>
    <dbReference type="NCBI Taxonomy" id="449393"/>
    <lineage>
        <taxon>unclassified sequences</taxon>
        <taxon>metagenomes</taxon>
        <taxon>ecological metagenomes</taxon>
    </lineage>
</organism>
<dbReference type="CDD" id="cd05830">
    <property type="entry name" value="Sortase_E"/>
    <property type="match status" value="1"/>
</dbReference>
<dbReference type="InterPro" id="IPR005754">
    <property type="entry name" value="Sortase"/>
</dbReference>
<dbReference type="EMBL" id="CAFBNO010000011">
    <property type="protein sequence ID" value="CAB4951445.1"/>
    <property type="molecule type" value="Genomic_DNA"/>
</dbReference>
<dbReference type="SUPFAM" id="SSF63817">
    <property type="entry name" value="Sortase"/>
    <property type="match status" value="1"/>
</dbReference>
<keyword evidence="2" id="KW-0812">Transmembrane</keyword>
<dbReference type="InterPro" id="IPR042003">
    <property type="entry name" value="Sortase_E"/>
</dbReference>
<dbReference type="Gene3D" id="2.40.260.10">
    <property type="entry name" value="Sortase"/>
    <property type="match status" value="1"/>
</dbReference>
<dbReference type="NCBIfam" id="TIGR01076">
    <property type="entry name" value="sortase_fam"/>
    <property type="match status" value="1"/>
</dbReference>
<evidence type="ECO:0000256" key="2">
    <source>
        <dbReference type="SAM" id="Phobius"/>
    </source>
</evidence>
<evidence type="ECO:0000313" key="3">
    <source>
        <dbReference type="EMBL" id="CAB4951445.1"/>
    </source>
</evidence>